<evidence type="ECO:0000313" key="14">
    <source>
        <dbReference type="EMBL" id="OGM28021.1"/>
    </source>
</evidence>
<evidence type="ECO:0000256" key="8">
    <source>
        <dbReference type="HAMAP-Rule" id="MF_00377"/>
    </source>
</evidence>
<dbReference type="CDD" id="cd06571">
    <property type="entry name" value="Bac_DnaA_C"/>
    <property type="match status" value="1"/>
</dbReference>
<comment type="caution">
    <text evidence="14">The sequence shown here is derived from an EMBL/GenBank/DDBJ whole genome shotgun (WGS) entry which is preliminary data.</text>
</comment>
<dbReference type="Gene3D" id="1.10.8.60">
    <property type="match status" value="1"/>
</dbReference>
<dbReference type="GO" id="GO:0008289">
    <property type="term" value="F:lipid binding"/>
    <property type="evidence" value="ECO:0007669"/>
    <property type="project" value="UniProtKB-KW"/>
</dbReference>
<dbReference type="SMART" id="SM00760">
    <property type="entry name" value="Bac_DnaA_C"/>
    <property type="match status" value="1"/>
</dbReference>
<dbReference type="GO" id="GO:0005737">
    <property type="term" value="C:cytoplasm"/>
    <property type="evidence" value="ECO:0007669"/>
    <property type="project" value="UniProtKB-SubCell"/>
</dbReference>
<accession>A0A1F7YL08</accession>
<protein>
    <recommendedName>
        <fullName evidence="8 9">Chromosomal replication initiator protein DnaA</fullName>
    </recommendedName>
</protein>
<dbReference type="SUPFAM" id="SSF52540">
    <property type="entry name" value="P-loop containing nucleoside triphosphate hydrolases"/>
    <property type="match status" value="1"/>
</dbReference>
<keyword evidence="4 8" id="KW-0547">Nucleotide-binding</keyword>
<evidence type="ECO:0000259" key="12">
    <source>
        <dbReference type="SMART" id="SM00382"/>
    </source>
</evidence>
<dbReference type="SUPFAM" id="SSF48295">
    <property type="entry name" value="TrpR-like"/>
    <property type="match status" value="1"/>
</dbReference>
<comment type="subcellular location">
    <subcellularLocation>
        <location evidence="8">Cytoplasm</location>
    </subcellularLocation>
</comment>
<organism evidence="14 15">
    <name type="scientific">Candidatus Woesebacteria bacterium RIFCSPHIGHO2_01_FULL_39_28</name>
    <dbReference type="NCBI Taxonomy" id="1802496"/>
    <lineage>
        <taxon>Bacteria</taxon>
        <taxon>Candidatus Woeseibacteriota</taxon>
    </lineage>
</organism>
<feature type="binding site" evidence="8">
    <location>
        <position position="167"/>
    </location>
    <ligand>
        <name>ATP</name>
        <dbReference type="ChEBI" id="CHEBI:30616"/>
    </ligand>
</feature>
<dbReference type="CDD" id="cd00009">
    <property type="entry name" value="AAA"/>
    <property type="match status" value="1"/>
</dbReference>
<evidence type="ECO:0000256" key="2">
    <source>
        <dbReference type="ARBA" id="ARBA00022490"/>
    </source>
</evidence>
<dbReference type="Gene3D" id="3.30.300.180">
    <property type="match status" value="1"/>
</dbReference>
<keyword evidence="5 8" id="KW-0067">ATP-binding</keyword>
<evidence type="ECO:0000256" key="6">
    <source>
        <dbReference type="ARBA" id="ARBA00023121"/>
    </source>
</evidence>
<feature type="binding site" evidence="8">
    <location>
        <position position="166"/>
    </location>
    <ligand>
        <name>ATP</name>
        <dbReference type="ChEBI" id="CHEBI:30616"/>
    </ligand>
</feature>
<dbReference type="HAMAP" id="MF_00377">
    <property type="entry name" value="DnaA_bact"/>
    <property type="match status" value="1"/>
</dbReference>
<evidence type="ECO:0000256" key="1">
    <source>
        <dbReference type="ARBA" id="ARBA00006583"/>
    </source>
</evidence>
<dbReference type="SMART" id="SM00382">
    <property type="entry name" value="AAA"/>
    <property type="match status" value="1"/>
</dbReference>
<evidence type="ECO:0000256" key="9">
    <source>
        <dbReference type="NCBIfam" id="TIGR00362"/>
    </source>
</evidence>
<reference evidence="14 15" key="1">
    <citation type="journal article" date="2016" name="Nat. Commun.">
        <title>Thousands of microbial genomes shed light on interconnected biogeochemical processes in an aquifer system.</title>
        <authorList>
            <person name="Anantharaman K."/>
            <person name="Brown C.T."/>
            <person name="Hug L.A."/>
            <person name="Sharon I."/>
            <person name="Castelle C.J."/>
            <person name="Probst A.J."/>
            <person name="Thomas B.C."/>
            <person name="Singh A."/>
            <person name="Wilkins M.J."/>
            <person name="Karaoz U."/>
            <person name="Brodie E.L."/>
            <person name="Williams K.H."/>
            <person name="Hubbard S.S."/>
            <person name="Banfield J.F."/>
        </authorList>
    </citation>
    <scope>NUCLEOTIDE SEQUENCE [LARGE SCALE GENOMIC DNA]</scope>
</reference>
<dbReference type="InterPro" id="IPR038454">
    <property type="entry name" value="DnaA_N_sf"/>
</dbReference>
<dbReference type="InterPro" id="IPR003593">
    <property type="entry name" value="AAA+_ATPase"/>
</dbReference>
<evidence type="ECO:0000256" key="10">
    <source>
        <dbReference type="RuleBase" id="RU000577"/>
    </source>
</evidence>
<dbReference type="PRINTS" id="PR00051">
    <property type="entry name" value="DNAA"/>
</dbReference>
<dbReference type="GO" id="GO:0005886">
    <property type="term" value="C:plasma membrane"/>
    <property type="evidence" value="ECO:0007669"/>
    <property type="project" value="TreeGrafter"/>
</dbReference>
<dbReference type="Proteomes" id="UP000178851">
    <property type="component" value="Unassembled WGS sequence"/>
</dbReference>
<dbReference type="NCBIfam" id="TIGR00362">
    <property type="entry name" value="DnaA"/>
    <property type="match status" value="1"/>
</dbReference>
<dbReference type="PANTHER" id="PTHR30050:SF2">
    <property type="entry name" value="CHROMOSOMAL REPLICATION INITIATOR PROTEIN DNAA"/>
    <property type="match status" value="1"/>
</dbReference>
<feature type="region of interest" description="Domain I, interacts with DnaA modulators" evidence="8">
    <location>
        <begin position="1"/>
        <end position="99"/>
    </location>
</feature>
<evidence type="ECO:0000256" key="5">
    <source>
        <dbReference type="ARBA" id="ARBA00022840"/>
    </source>
</evidence>
<evidence type="ECO:0000256" key="7">
    <source>
        <dbReference type="ARBA" id="ARBA00023125"/>
    </source>
</evidence>
<dbReference type="InterPro" id="IPR027417">
    <property type="entry name" value="P-loop_NTPase"/>
</dbReference>
<dbReference type="InterPro" id="IPR024633">
    <property type="entry name" value="DnaA_N_dom"/>
</dbReference>
<dbReference type="Pfam" id="PF11638">
    <property type="entry name" value="DnaA_N"/>
    <property type="match status" value="1"/>
</dbReference>
<feature type="binding site" evidence="8">
    <location>
        <position position="164"/>
    </location>
    <ligand>
        <name>ATP</name>
        <dbReference type="ChEBI" id="CHEBI:30616"/>
    </ligand>
</feature>
<evidence type="ECO:0000259" key="13">
    <source>
        <dbReference type="SMART" id="SM00760"/>
    </source>
</evidence>
<comment type="domain">
    <text evidence="8">Domain I is involved in oligomerization and binding regulators, domain II is flexibile and of varying length in different bacteria, domain III forms the AAA+ region, while domain IV binds dsDNA.</text>
</comment>
<evidence type="ECO:0000313" key="15">
    <source>
        <dbReference type="Proteomes" id="UP000178851"/>
    </source>
</evidence>
<evidence type="ECO:0000256" key="11">
    <source>
        <dbReference type="RuleBase" id="RU004227"/>
    </source>
</evidence>
<dbReference type="Gene3D" id="1.10.1750.10">
    <property type="match status" value="1"/>
</dbReference>
<dbReference type="Pfam" id="PF08299">
    <property type="entry name" value="Bac_DnaA_C"/>
    <property type="match status" value="1"/>
</dbReference>
<comment type="caution">
    <text evidence="8">Lacks conserved residue(s) required for the propagation of feature annotation.</text>
</comment>
<dbReference type="InterPro" id="IPR013159">
    <property type="entry name" value="DnaA_C"/>
</dbReference>
<dbReference type="GO" id="GO:0005524">
    <property type="term" value="F:ATP binding"/>
    <property type="evidence" value="ECO:0007669"/>
    <property type="project" value="UniProtKB-UniRule"/>
</dbReference>
<evidence type="ECO:0000256" key="4">
    <source>
        <dbReference type="ARBA" id="ARBA00022741"/>
    </source>
</evidence>
<dbReference type="InterPro" id="IPR001957">
    <property type="entry name" value="Chromosome_initiator_DnaA"/>
</dbReference>
<sequence>MYDNKQVWHDVLEQIKISVSPAIFSTWFTQTHISSLNKSGGRVTVEIGCATSFARKTIEERYFGLVQENLMKSFGLPCDIVFIVKDDPNKIIPQKNSESPLFQEPKVSSQIPPGIIASARLRPGFTFEKFAVSSSNQMAWAAAEAVAKEPGRAYNPLFIWGGVGVGKTHLMNAVAFRVLEKNIDAKIFLCTGEDFTNDIVEGIRNKTTPEFRKKYRRLNTLIVDDIQFIAGKDTAQEEFFHTFNAVTSAGGQIILASDRPPSEIHKLEDRLRSRFEAGLIIDIAPPDFELRCAILQIKSKERGIELENDMIQLIAGNCDSARKIEGFLTKIISEVRAKNIAITPELVNSLLGKGQEDNGQKIKADPDQIITAVSKYFSVGKRVLLGDSRQKTIAVPRQIVMYILRTQLGLPLEEVGRVVDRDHTTVMHAVNKITQLASNSVQTREDLLGIKKLL</sequence>
<dbReference type="GO" id="GO:0006275">
    <property type="term" value="P:regulation of DNA replication"/>
    <property type="evidence" value="ECO:0007669"/>
    <property type="project" value="UniProtKB-UniRule"/>
</dbReference>
<dbReference type="AlphaFoldDB" id="A0A1F7YL08"/>
<dbReference type="Pfam" id="PF00308">
    <property type="entry name" value="Bac_DnaA"/>
    <property type="match status" value="1"/>
</dbReference>
<dbReference type="InterPro" id="IPR010921">
    <property type="entry name" value="Trp_repressor/repl_initiator"/>
</dbReference>
<dbReference type="GO" id="GO:0003688">
    <property type="term" value="F:DNA replication origin binding"/>
    <property type="evidence" value="ECO:0007669"/>
    <property type="project" value="UniProtKB-UniRule"/>
</dbReference>
<dbReference type="GO" id="GO:0006270">
    <property type="term" value="P:DNA replication initiation"/>
    <property type="evidence" value="ECO:0007669"/>
    <property type="project" value="UniProtKB-UniRule"/>
</dbReference>
<comment type="function">
    <text evidence="8 10">Plays an essential role in the initiation and regulation of chromosomal replication. ATP-DnaA binds to the origin of replication (oriC) to initiate formation of the DNA replication initiation complex once per cell cycle. Binds the DnaA box (a 9 base pair repeat at the origin) and separates the double-stranded (ds)DNA. Forms a right-handed helical filament on oriC DNA; dsDNA binds to the exterior of the filament while single-stranded (ss)DNA is stabiized in the filament's interior. The ATP-DnaA-oriC complex binds and stabilizes one strand of the AT-rich DNA unwinding element (DUE), permitting loading of DNA polymerase. After initiation quickly degrades to an ADP-DnaA complex that is not apt for DNA replication. Binds acidic phospholipids.</text>
</comment>
<keyword evidence="7 8" id="KW-0238">DNA-binding</keyword>
<gene>
    <name evidence="8" type="primary">dnaA</name>
    <name evidence="14" type="ORF">A2627_00570</name>
</gene>
<feature type="domain" description="Chromosomal replication initiator DnaA C-terminal" evidence="13">
    <location>
        <begin position="365"/>
        <end position="433"/>
    </location>
</feature>
<dbReference type="InterPro" id="IPR020591">
    <property type="entry name" value="Chromosome_initiator_DnaA-like"/>
</dbReference>
<dbReference type="EMBL" id="MGGI01000001">
    <property type="protein sequence ID" value="OGM28021.1"/>
    <property type="molecule type" value="Genomic_DNA"/>
</dbReference>
<dbReference type="InterPro" id="IPR013317">
    <property type="entry name" value="DnaA_dom"/>
</dbReference>
<feature type="domain" description="AAA+ ATPase" evidence="12">
    <location>
        <begin position="153"/>
        <end position="285"/>
    </location>
</feature>
<evidence type="ECO:0000256" key="3">
    <source>
        <dbReference type="ARBA" id="ARBA00022705"/>
    </source>
</evidence>
<proteinExistence type="inferred from homology"/>
<comment type="subunit">
    <text evidence="8">Oligomerizes as a right-handed, spiral filament on DNA at oriC.</text>
</comment>
<name>A0A1F7YL08_9BACT</name>
<dbReference type="Gene3D" id="3.40.50.300">
    <property type="entry name" value="P-loop containing nucleotide triphosphate hydrolases"/>
    <property type="match status" value="1"/>
</dbReference>
<feature type="region of interest" description="Domain IV, binds dsDNA" evidence="8">
    <location>
        <begin position="336"/>
        <end position="454"/>
    </location>
</feature>
<comment type="similarity">
    <text evidence="1 8 11">Belongs to the DnaA family.</text>
</comment>
<feature type="binding site" evidence="8">
    <location>
        <position position="168"/>
    </location>
    <ligand>
        <name>ATP</name>
        <dbReference type="ChEBI" id="CHEBI:30616"/>
    </ligand>
</feature>
<keyword evidence="6 8" id="KW-0446">Lipid-binding</keyword>
<dbReference type="PANTHER" id="PTHR30050">
    <property type="entry name" value="CHROMOSOMAL REPLICATION INITIATOR PROTEIN DNAA"/>
    <property type="match status" value="1"/>
</dbReference>
<keyword evidence="2 8" id="KW-0963">Cytoplasm</keyword>
<keyword evidence="3 8" id="KW-0235">DNA replication</keyword>